<evidence type="ECO:0000256" key="1">
    <source>
        <dbReference type="SAM" id="Phobius"/>
    </source>
</evidence>
<accession>A0A494VSW7</accession>
<dbReference type="PANTHER" id="PTHR37464:SF1">
    <property type="entry name" value="BLL2463 PROTEIN"/>
    <property type="match status" value="1"/>
</dbReference>
<evidence type="ECO:0000259" key="2">
    <source>
        <dbReference type="Pfam" id="PF07584"/>
    </source>
</evidence>
<dbReference type="InterPro" id="IPR024163">
    <property type="entry name" value="Aerotolerance_reg_N"/>
</dbReference>
<sequence length="501" mass="56303">MQFLNPIWLFAIAAVSIPVIIHLWNIKSGKTLKVGSISLISAAAKKSSRSLLVTDKLLLAIRCLLLIVLALLLSMPVWRKQTDISKVKGWLLIPRENLTESYRRFKPQIDSLIHIGYKFHYFNDGFAETEIGKALTDTSRQPQTDADYWGLINKLNRQMSAGLPVHLITPNGISHFQGDRPSTALNLKWKTYTPDDSTSTWIADAWFTADNSLQVLQGNSKPGGTGFTKRIINPALNNDADFKLSTRDGNAYIGLKKGDTSTILIDTATLKLSIYTDKYTVDAGYLKAALQSVGSFSRRKVIVKQYTHTGEIPFGQNWLFWLSDQKLPSAVAKKAANVLSYAPGPIIKTNSCINDKGPFNISGQTDKPALHQLITNNTIGEPLWTDGFGRSILSREMPNGSYHLYTHFNPAWADLVWNNDFPQWIFRLIFNERLQVTIGKHERRTISNEQLLPDSSDKKNMVVNTQPDTLTDLSHYLWLVLVGLFLLERFIANKNLKQTNG</sequence>
<dbReference type="PANTHER" id="PTHR37464">
    <property type="entry name" value="BLL2463 PROTEIN"/>
    <property type="match status" value="1"/>
</dbReference>
<dbReference type="EMBL" id="CP032869">
    <property type="protein sequence ID" value="AYL94443.1"/>
    <property type="molecule type" value="Genomic_DNA"/>
</dbReference>
<dbReference type="AlphaFoldDB" id="A0A494VSW7"/>
<dbReference type="KEGG" id="muh:HYN43_003615"/>
<organism evidence="3 4">
    <name type="scientific">Mucilaginibacter celer</name>
    <dbReference type="NCBI Taxonomy" id="2305508"/>
    <lineage>
        <taxon>Bacteria</taxon>
        <taxon>Pseudomonadati</taxon>
        <taxon>Bacteroidota</taxon>
        <taxon>Sphingobacteriia</taxon>
        <taxon>Sphingobacteriales</taxon>
        <taxon>Sphingobacteriaceae</taxon>
        <taxon>Mucilaginibacter</taxon>
    </lineage>
</organism>
<gene>
    <name evidence="3" type="ORF">HYN43_003615</name>
</gene>
<protein>
    <recommendedName>
        <fullName evidence="2">Aerotolerance regulator N-terminal domain-containing protein</fullName>
    </recommendedName>
</protein>
<dbReference type="OrthoDB" id="890881at2"/>
<dbReference type="RefSeq" id="WP_119408161.1">
    <property type="nucleotide sequence ID" value="NZ_CP032869.1"/>
</dbReference>
<keyword evidence="1" id="KW-0472">Membrane</keyword>
<dbReference type="Pfam" id="PF07584">
    <property type="entry name" value="BatA"/>
    <property type="match status" value="1"/>
</dbReference>
<reference evidence="3 4" key="1">
    <citation type="submission" date="2018-10" db="EMBL/GenBank/DDBJ databases">
        <title>Genome sequencing of Mucilaginibacter sp. HYN0043.</title>
        <authorList>
            <person name="Kim M."/>
            <person name="Yi H."/>
        </authorList>
    </citation>
    <scope>NUCLEOTIDE SEQUENCE [LARGE SCALE GENOMIC DNA]</scope>
    <source>
        <strain evidence="3 4">HYN0043</strain>
    </source>
</reference>
<keyword evidence="1" id="KW-0812">Transmembrane</keyword>
<dbReference type="NCBIfam" id="TIGR02226">
    <property type="entry name" value="two_anch"/>
    <property type="match status" value="1"/>
</dbReference>
<evidence type="ECO:0000313" key="4">
    <source>
        <dbReference type="Proteomes" id="UP000270046"/>
    </source>
</evidence>
<evidence type="ECO:0000313" key="3">
    <source>
        <dbReference type="EMBL" id="AYL94443.1"/>
    </source>
</evidence>
<dbReference type="InterPro" id="IPR011933">
    <property type="entry name" value="Double_TM_dom"/>
</dbReference>
<keyword evidence="4" id="KW-1185">Reference proteome</keyword>
<name>A0A494VSW7_9SPHI</name>
<feature type="transmembrane region" description="Helical" evidence="1">
    <location>
        <begin position="6"/>
        <end position="24"/>
    </location>
</feature>
<feature type="domain" description="Aerotolerance regulator N-terminal" evidence="2">
    <location>
        <begin position="1"/>
        <end position="76"/>
    </location>
</feature>
<dbReference type="Proteomes" id="UP000270046">
    <property type="component" value="Chromosome"/>
</dbReference>
<feature type="transmembrane region" description="Helical" evidence="1">
    <location>
        <begin position="57"/>
        <end position="78"/>
    </location>
</feature>
<proteinExistence type="predicted"/>
<keyword evidence="1" id="KW-1133">Transmembrane helix</keyword>